<evidence type="ECO:0000256" key="4">
    <source>
        <dbReference type="ARBA" id="ARBA00023125"/>
    </source>
</evidence>
<evidence type="ECO:0000313" key="7">
    <source>
        <dbReference type="EMBL" id="KYF68969.1"/>
    </source>
</evidence>
<dbReference type="AlphaFoldDB" id="A0A150QLX1"/>
<dbReference type="InterPro" id="IPR025944">
    <property type="entry name" value="Sigma_54_int_dom_CS"/>
</dbReference>
<evidence type="ECO:0000259" key="6">
    <source>
        <dbReference type="PROSITE" id="PS50045"/>
    </source>
</evidence>
<dbReference type="PROSITE" id="PS50045">
    <property type="entry name" value="SIGMA54_INTERACT_4"/>
    <property type="match status" value="1"/>
</dbReference>
<dbReference type="GO" id="GO:0005524">
    <property type="term" value="F:ATP binding"/>
    <property type="evidence" value="ECO:0007669"/>
    <property type="project" value="UniProtKB-KW"/>
</dbReference>
<dbReference type="Proteomes" id="UP000075260">
    <property type="component" value="Unassembled WGS sequence"/>
</dbReference>
<protein>
    <recommendedName>
        <fullName evidence="6">Sigma-54 factor interaction domain-containing protein</fullName>
    </recommendedName>
</protein>
<evidence type="ECO:0000256" key="3">
    <source>
        <dbReference type="ARBA" id="ARBA00023015"/>
    </source>
</evidence>
<dbReference type="PANTHER" id="PTHR32071">
    <property type="entry name" value="TRANSCRIPTIONAL REGULATORY PROTEIN"/>
    <property type="match status" value="1"/>
</dbReference>
<gene>
    <name evidence="7" type="ORF">BE15_12670</name>
</gene>
<keyword evidence="1" id="KW-0547">Nucleotide-binding</keyword>
<dbReference type="EMBL" id="JEMA01000512">
    <property type="protein sequence ID" value="KYF68969.1"/>
    <property type="molecule type" value="Genomic_DNA"/>
</dbReference>
<dbReference type="FunFam" id="3.40.50.300:FF:000006">
    <property type="entry name" value="DNA-binding transcriptional regulator NtrC"/>
    <property type="match status" value="1"/>
</dbReference>
<dbReference type="OrthoDB" id="5494619at2"/>
<dbReference type="InterPro" id="IPR025943">
    <property type="entry name" value="Sigma_54_int_dom_ATP-bd_2"/>
</dbReference>
<dbReference type="RefSeq" id="WP_061608754.1">
    <property type="nucleotide sequence ID" value="NZ_JEMA01000512.1"/>
</dbReference>
<name>A0A150QLX1_SORCE</name>
<dbReference type="Gene3D" id="3.40.50.300">
    <property type="entry name" value="P-loop containing nucleotide triphosphate hydrolases"/>
    <property type="match status" value="1"/>
</dbReference>
<evidence type="ECO:0000256" key="5">
    <source>
        <dbReference type="ARBA" id="ARBA00023163"/>
    </source>
</evidence>
<keyword evidence="5" id="KW-0804">Transcription</keyword>
<dbReference type="PROSITE" id="PS00676">
    <property type="entry name" value="SIGMA54_INTERACT_2"/>
    <property type="match status" value="1"/>
</dbReference>
<keyword evidence="2" id="KW-0067">ATP-binding</keyword>
<dbReference type="GO" id="GO:0003677">
    <property type="term" value="F:DNA binding"/>
    <property type="evidence" value="ECO:0007669"/>
    <property type="project" value="UniProtKB-KW"/>
</dbReference>
<comment type="caution">
    <text evidence="7">The sequence shown here is derived from an EMBL/GenBank/DDBJ whole genome shotgun (WGS) entry which is preliminary data.</text>
</comment>
<feature type="domain" description="Sigma-54 factor interaction" evidence="6">
    <location>
        <begin position="19"/>
        <end position="232"/>
    </location>
</feature>
<dbReference type="CDD" id="cd00009">
    <property type="entry name" value="AAA"/>
    <property type="match status" value="1"/>
</dbReference>
<keyword evidence="4" id="KW-0238">DNA-binding</keyword>
<dbReference type="InterPro" id="IPR003593">
    <property type="entry name" value="AAA+_ATPase"/>
</dbReference>
<dbReference type="InterPro" id="IPR027417">
    <property type="entry name" value="P-loop_NTPase"/>
</dbReference>
<dbReference type="PROSITE" id="PS00688">
    <property type="entry name" value="SIGMA54_INTERACT_3"/>
    <property type="match status" value="1"/>
</dbReference>
<reference evidence="7 8" key="1">
    <citation type="submission" date="2014-02" db="EMBL/GenBank/DDBJ databases">
        <title>The small core and large imbalanced accessory genome model reveals a collaborative survival strategy of Sorangium cellulosum strains in nature.</title>
        <authorList>
            <person name="Han K."/>
            <person name="Peng R."/>
            <person name="Blom J."/>
            <person name="Li Y.-Z."/>
        </authorList>
    </citation>
    <scope>NUCLEOTIDE SEQUENCE [LARGE SCALE GENOMIC DNA]</scope>
    <source>
        <strain evidence="7 8">So0008-312</strain>
    </source>
</reference>
<organism evidence="7 8">
    <name type="scientific">Sorangium cellulosum</name>
    <name type="common">Polyangium cellulosum</name>
    <dbReference type="NCBI Taxonomy" id="56"/>
    <lineage>
        <taxon>Bacteria</taxon>
        <taxon>Pseudomonadati</taxon>
        <taxon>Myxococcota</taxon>
        <taxon>Polyangia</taxon>
        <taxon>Polyangiales</taxon>
        <taxon>Polyangiaceae</taxon>
        <taxon>Sorangium</taxon>
    </lineage>
</organism>
<keyword evidence="3" id="KW-0805">Transcription regulation</keyword>
<proteinExistence type="predicted"/>
<accession>A0A150QLX1</accession>
<dbReference type="SUPFAM" id="SSF52540">
    <property type="entry name" value="P-loop containing nucleoside triphosphate hydrolases"/>
    <property type="match status" value="1"/>
</dbReference>
<evidence type="ECO:0000313" key="8">
    <source>
        <dbReference type="Proteomes" id="UP000075260"/>
    </source>
</evidence>
<dbReference type="SMART" id="SM00382">
    <property type="entry name" value="AAA"/>
    <property type="match status" value="1"/>
</dbReference>
<evidence type="ECO:0000256" key="1">
    <source>
        <dbReference type="ARBA" id="ARBA00022741"/>
    </source>
</evidence>
<dbReference type="Pfam" id="PF00158">
    <property type="entry name" value="Sigma54_activat"/>
    <property type="match status" value="1"/>
</dbReference>
<sequence>MAHKTKLDLDPEVEKRTLQLAGMDDDVLITGPSGSGKSALAQWIHEQSARRGKRFVVQNCGAIPKGLEESTLFGHERGAFTHAHQAVDGIVKAADGGTLFLDEIGELPLAVQVKLLTLLQEHSYRRVGSVDDLHASFRLIAATNRDLLELCNQGHFREDLYHRINVLPIALGPLRDAPERATRIATEIVKTSIMSLERAAQVLSAVQRLARHPAAWPGNIRELDTFVKRCQLDEVKDAERWILAEWARRRTSESAERLTAFTPSVSPSLADRKRYAGMIHELAGRGARPKTAVSRKGSLELASRLLDVFPEPLSLEEVQAVLGARDRRTLDGNIDLLERHGLIERIARGIVALWPPATSAVFGRHQGAWLPAGSGEILSLACGDRVRIELTSKCAGTLSVLLVTHGPGGSPAPTILVEGKELLASRPTAIEIELDGVGGIEQFLLHIGPSARRGGSLVEPMLDEAIMPDSAALERGRCMVLDRWGEGWLAEHLVFHMQDK</sequence>
<evidence type="ECO:0000256" key="2">
    <source>
        <dbReference type="ARBA" id="ARBA00022840"/>
    </source>
</evidence>
<dbReference type="GO" id="GO:0006355">
    <property type="term" value="P:regulation of DNA-templated transcription"/>
    <property type="evidence" value="ECO:0007669"/>
    <property type="project" value="InterPro"/>
</dbReference>
<dbReference type="InterPro" id="IPR002078">
    <property type="entry name" value="Sigma_54_int"/>
</dbReference>